<organism evidence="2 3">
    <name type="scientific">Chitinophaga barathri</name>
    <dbReference type="NCBI Taxonomy" id="1647451"/>
    <lineage>
        <taxon>Bacteria</taxon>
        <taxon>Pseudomonadati</taxon>
        <taxon>Bacteroidota</taxon>
        <taxon>Chitinophagia</taxon>
        <taxon>Chitinophagales</taxon>
        <taxon>Chitinophagaceae</taxon>
        <taxon>Chitinophaga</taxon>
    </lineage>
</organism>
<dbReference type="GO" id="GO:0016887">
    <property type="term" value="F:ATP hydrolysis activity"/>
    <property type="evidence" value="ECO:0007669"/>
    <property type="project" value="InterPro"/>
</dbReference>
<protein>
    <submittedName>
        <fullName evidence="2">ATP-binding protein</fullName>
    </submittedName>
</protein>
<feature type="domain" description="ATPase AAA-type core" evidence="1">
    <location>
        <begin position="49"/>
        <end position="156"/>
    </location>
</feature>
<comment type="caution">
    <text evidence="2">The sequence shown here is derived from an EMBL/GenBank/DDBJ whole genome shotgun (WGS) entry which is preliminary data.</text>
</comment>
<evidence type="ECO:0000259" key="1">
    <source>
        <dbReference type="Pfam" id="PF13304"/>
    </source>
</evidence>
<accession>A0A3N4MDJ3</accession>
<dbReference type="Pfam" id="PF13304">
    <property type="entry name" value="AAA_21"/>
    <property type="match status" value="2"/>
</dbReference>
<dbReference type="InterPro" id="IPR027417">
    <property type="entry name" value="P-loop_NTPase"/>
</dbReference>
<keyword evidence="2" id="KW-0547">Nucleotide-binding</keyword>
<sequence>MLIEFSLANFHSFNKVQTLSFKATGLVSEEKSVDEENIITEGKSKFLKIVGVYGANASGKSNLIKGLSFLKEMVASSLESDRLAMFGTNPFKLSGDGNENFGYFQIMLLIGGNRFRYGFTLDDQWNIQTEWLFGPAEKNETYYFKRDEKGVTSNPDRFKEGLSLPYDKLRDDALFLSFCAAYDGEITRMIKEYIVNNVSIDGDFLIGPPTSRFFDHSNLRRSTNALISSGRKEVILQWMKEAGLMYDDVNIRKIGSDKSSWAEMVYFTKNRYNDKGEIAGKASMSLDGEESAGTQKFYSYIGHLHSIFEKGGIFISDEIDSNFHPSLLRKLISLFQNSDVNKANAQLLFTSHDTNLMSPDYMRRDQFYFTEKTIFEETHLYSLSDLKGIRNNADFARQYLAGFYGALPQLGNYLEDTDQ</sequence>
<dbReference type="PANTHER" id="PTHR40396">
    <property type="entry name" value="ATPASE-LIKE PROTEIN"/>
    <property type="match status" value="1"/>
</dbReference>
<dbReference type="Gene3D" id="3.40.50.300">
    <property type="entry name" value="P-loop containing nucleotide triphosphate hydrolases"/>
    <property type="match status" value="1"/>
</dbReference>
<evidence type="ECO:0000313" key="2">
    <source>
        <dbReference type="EMBL" id="RPD38160.1"/>
    </source>
</evidence>
<dbReference type="AlphaFoldDB" id="A0A3N4MDJ3"/>
<name>A0A3N4MDJ3_9BACT</name>
<keyword evidence="3" id="KW-1185">Reference proteome</keyword>
<keyword evidence="2" id="KW-0067">ATP-binding</keyword>
<dbReference type="PANTHER" id="PTHR40396:SF1">
    <property type="entry name" value="ATPASE AAA-TYPE CORE DOMAIN-CONTAINING PROTEIN"/>
    <property type="match status" value="1"/>
</dbReference>
<feature type="domain" description="ATPase AAA-type core" evidence="1">
    <location>
        <begin position="289"/>
        <end position="358"/>
    </location>
</feature>
<gene>
    <name evidence="2" type="ORF">EG028_26225</name>
</gene>
<evidence type="ECO:0000313" key="3">
    <source>
        <dbReference type="Proteomes" id="UP000279089"/>
    </source>
</evidence>
<dbReference type="EMBL" id="RMBX01000017">
    <property type="protein sequence ID" value="RPD38160.1"/>
    <property type="molecule type" value="Genomic_DNA"/>
</dbReference>
<dbReference type="SUPFAM" id="SSF52540">
    <property type="entry name" value="P-loop containing nucleoside triphosphate hydrolases"/>
    <property type="match status" value="1"/>
</dbReference>
<dbReference type="RefSeq" id="WP_120515975.1">
    <property type="nucleotide sequence ID" value="NZ_QXZY01000004.1"/>
</dbReference>
<proteinExistence type="predicted"/>
<dbReference type="GO" id="GO:0005524">
    <property type="term" value="F:ATP binding"/>
    <property type="evidence" value="ECO:0007669"/>
    <property type="project" value="UniProtKB-KW"/>
</dbReference>
<dbReference type="OrthoDB" id="9809324at2"/>
<reference evidence="3" key="1">
    <citation type="submission" date="2018-11" db="EMBL/GenBank/DDBJ databases">
        <title>Chitinophaga lutea sp.nov., isolate from arsenic contaminated soil.</title>
        <authorList>
            <person name="Zong Y."/>
        </authorList>
    </citation>
    <scope>NUCLEOTIDE SEQUENCE [LARGE SCALE GENOMIC DNA]</scope>
    <source>
        <strain evidence="3">YLT18</strain>
    </source>
</reference>
<dbReference type="InterPro" id="IPR003959">
    <property type="entry name" value="ATPase_AAA_core"/>
</dbReference>
<dbReference type="Proteomes" id="UP000279089">
    <property type="component" value="Unassembled WGS sequence"/>
</dbReference>